<feature type="compositionally biased region" description="Basic and acidic residues" evidence="1">
    <location>
        <begin position="230"/>
        <end position="240"/>
    </location>
</feature>
<gene>
    <name evidence="2" type="ORF">CSUI_010292</name>
</gene>
<dbReference type="VEuPathDB" id="ToxoDB:CSUI_010292"/>
<proteinExistence type="predicted"/>
<evidence type="ECO:0000313" key="3">
    <source>
        <dbReference type="Proteomes" id="UP000221165"/>
    </source>
</evidence>
<organism evidence="2 3">
    <name type="scientific">Cystoisospora suis</name>
    <dbReference type="NCBI Taxonomy" id="483139"/>
    <lineage>
        <taxon>Eukaryota</taxon>
        <taxon>Sar</taxon>
        <taxon>Alveolata</taxon>
        <taxon>Apicomplexa</taxon>
        <taxon>Conoidasida</taxon>
        <taxon>Coccidia</taxon>
        <taxon>Eucoccidiorida</taxon>
        <taxon>Eimeriorina</taxon>
        <taxon>Sarcocystidae</taxon>
        <taxon>Cystoisospora</taxon>
    </lineage>
</organism>
<feature type="non-terminal residue" evidence="2">
    <location>
        <position position="468"/>
    </location>
</feature>
<dbReference type="OrthoDB" id="333056at2759"/>
<dbReference type="RefSeq" id="XP_067917629.1">
    <property type="nucleotide sequence ID" value="XM_068070397.1"/>
</dbReference>
<dbReference type="AlphaFoldDB" id="A0A2C6KEE1"/>
<dbReference type="GeneID" id="94433608"/>
<comment type="caution">
    <text evidence="2">The sequence shown here is derived from an EMBL/GenBank/DDBJ whole genome shotgun (WGS) entry which is preliminary data.</text>
</comment>
<keyword evidence="3" id="KW-1185">Reference proteome</keyword>
<feature type="region of interest" description="Disordered" evidence="1">
    <location>
        <begin position="341"/>
        <end position="408"/>
    </location>
</feature>
<evidence type="ECO:0000313" key="2">
    <source>
        <dbReference type="EMBL" id="PHJ15897.1"/>
    </source>
</evidence>
<name>A0A2C6KEE1_9APIC</name>
<reference evidence="2 3" key="1">
    <citation type="journal article" date="2017" name="Int. J. Parasitol.">
        <title>The genome of the protozoan parasite Cystoisospora suis and a reverse vaccinology approach to identify vaccine candidates.</title>
        <authorList>
            <person name="Palmieri N."/>
            <person name="Shrestha A."/>
            <person name="Ruttkowski B."/>
            <person name="Beck T."/>
            <person name="Vogl C."/>
            <person name="Tomley F."/>
            <person name="Blake D.P."/>
            <person name="Joachim A."/>
        </authorList>
    </citation>
    <scope>NUCLEOTIDE SEQUENCE [LARGE SCALE GENOMIC DNA]</scope>
    <source>
        <strain evidence="2 3">Wien I</strain>
    </source>
</reference>
<dbReference type="Proteomes" id="UP000221165">
    <property type="component" value="Unassembled WGS sequence"/>
</dbReference>
<dbReference type="EMBL" id="MIGC01007060">
    <property type="protein sequence ID" value="PHJ15897.1"/>
    <property type="molecule type" value="Genomic_DNA"/>
</dbReference>
<evidence type="ECO:0000256" key="1">
    <source>
        <dbReference type="SAM" id="MobiDB-lite"/>
    </source>
</evidence>
<feature type="region of interest" description="Disordered" evidence="1">
    <location>
        <begin position="223"/>
        <end position="248"/>
    </location>
</feature>
<feature type="compositionally biased region" description="Basic and acidic residues" evidence="1">
    <location>
        <begin position="342"/>
        <end position="369"/>
    </location>
</feature>
<accession>A0A2C6KEE1</accession>
<protein>
    <submittedName>
        <fullName evidence="2">Uncharacterized protein</fullName>
    </submittedName>
</protein>
<sequence length="468" mass="54094">MRNQWILLSKLSPSWERLEKESASSSSLLYSSRDLTLLLLGLSSCLSKIRAPPSSSSSLAVLSELRGLSFTLVQVKMSELSPRELAACFWCMYTLGGGCMYTRSGGPGVTSMHAALNSALERIHQSVREFSHKEILLIAITLTRMDLKSKPLLLDVFRCMYTCLSTYDPEELAAAFFAFGRARVKERALEVSFLYYLHLALPLLPPDTLSQVTLAFYSLSRLSSSPSPVRQERENGRDLTRTSSSSSSSSESFYLQEKYERFRERLLYYVLLRRDEMSARSLGGILMCIDALHPSMQELKLLLQGVLQEGDREDQDRDLRRDTEKEKAQDLSLLACAPVKARRQETQMKEEVFSSGEDRKDTRKDKKEEEEIERWERKKRSTIEDEDGGDETRKEEEEKRRRRRLEKKERMKRRQLKKSILSELSAVELVCILQNISRSLPFYCEEKTLEIFIRELLFHIRKKMSDLN</sequence>
<feature type="compositionally biased region" description="Basic and acidic residues" evidence="1">
    <location>
        <begin position="390"/>
        <end position="399"/>
    </location>
</feature>